<name>A0A291L4R5_ECOLX</name>
<dbReference type="AlphaFoldDB" id="A0A291L4R5"/>
<dbReference type="EMBL" id="KY706108">
    <property type="protein sequence ID" value="ASK37417.1"/>
    <property type="molecule type" value="Genomic_DNA"/>
</dbReference>
<dbReference type="Gene3D" id="3.40.50.1980">
    <property type="entry name" value="Nitrogenase molybdenum iron protein domain"/>
    <property type="match status" value="1"/>
</dbReference>
<dbReference type="InterPro" id="IPR006127">
    <property type="entry name" value="ZnuA-like"/>
</dbReference>
<evidence type="ECO:0000313" key="1">
    <source>
        <dbReference type="EMBL" id="ASK37417.1"/>
    </source>
</evidence>
<sequence length="52" mass="5772">MSGKVYRFWKLNTVQIISITTFTIIADMAKKVAEDDAEVSSITKPGAEIHES</sequence>
<proteinExistence type="predicted"/>
<dbReference type="SUPFAM" id="SSF53807">
    <property type="entry name" value="Helical backbone' metal receptor"/>
    <property type="match status" value="1"/>
</dbReference>
<reference evidence="1" key="1">
    <citation type="submission" date="2017-03" db="EMBL/GenBank/DDBJ databases">
        <title>Emergence of Enteroaggreggative Eschericia coli ST131 clones causing extra-intestinal infections.</title>
        <authorList>
            <person name="Boll E.J."/>
            <person name="Stegger M."/>
            <person name="Hasman H."/>
            <person name="Roer L."/>
            <person name="Overballe-Petersne S."/>
            <person name="Ng K."/>
            <person name="Scheutz F."/>
            <person name="Hammerum A.M."/>
            <person name="Hansen F."/>
            <person name="Hansen D.S."/>
            <person name="Price L.B."/>
            <person name="Johnson J.R."/>
            <person name="Struve C."/>
            <person name="Olesen B."/>
        </authorList>
    </citation>
    <scope>NUCLEOTIDE SEQUENCE</scope>
    <source>
        <strain evidence="1">PAA-ST131</strain>
        <plasmid evidence="1">ESBL20150001</plasmid>
    </source>
</reference>
<organism evidence="1">
    <name type="scientific">Escherichia coli</name>
    <dbReference type="NCBI Taxonomy" id="562"/>
    <lineage>
        <taxon>Bacteria</taxon>
        <taxon>Pseudomonadati</taxon>
        <taxon>Pseudomonadota</taxon>
        <taxon>Gammaproteobacteria</taxon>
        <taxon>Enterobacterales</taxon>
        <taxon>Enterobacteriaceae</taxon>
        <taxon>Escherichia</taxon>
    </lineage>
</organism>
<dbReference type="GO" id="GO:0030001">
    <property type="term" value="P:metal ion transport"/>
    <property type="evidence" value="ECO:0007669"/>
    <property type="project" value="InterPro"/>
</dbReference>
<protein>
    <submittedName>
        <fullName evidence="1">Manganese ABC transporter, periplasmic-bindingprotein SitA</fullName>
    </submittedName>
</protein>
<dbReference type="Pfam" id="PF01297">
    <property type="entry name" value="ZnuA"/>
    <property type="match status" value="1"/>
</dbReference>
<accession>A0A291L4R5</accession>
<keyword evidence="1" id="KW-0614">Plasmid</keyword>
<dbReference type="GO" id="GO:0046872">
    <property type="term" value="F:metal ion binding"/>
    <property type="evidence" value="ECO:0007669"/>
    <property type="project" value="InterPro"/>
</dbReference>
<geneLocation type="plasmid" evidence="1">
    <name>ESBL20150001</name>
</geneLocation>